<evidence type="ECO:0000313" key="3">
    <source>
        <dbReference type="EMBL" id="OCL06080.1"/>
    </source>
</evidence>
<evidence type="ECO:0000313" key="4">
    <source>
        <dbReference type="Proteomes" id="UP000250140"/>
    </source>
</evidence>
<gene>
    <name evidence="3" type="ORF">AOQ84DRAFT_441071</name>
</gene>
<accession>A0A8E2JQN4</accession>
<dbReference type="AlphaFoldDB" id="A0A8E2JQN4"/>
<evidence type="ECO:0000256" key="1">
    <source>
        <dbReference type="SAM" id="MobiDB-lite"/>
    </source>
</evidence>
<protein>
    <recommendedName>
        <fullName evidence="2">Clr5 domain-containing protein</fullName>
    </recommendedName>
</protein>
<dbReference type="PANTHER" id="PTHR38788:SF3">
    <property type="entry name" value="CLR5 DOMAIN-CONTAINING PROTEIN"/>
    <property type="match status" value="1"/>
</dbReference>
<feature type="region of interest" description="Disordered" evidence="1">
    <location>
        <begin position="40"/>
        <end position="136"/>
    </location>
</feature>
<feature type="region of interest" description="Disordered" evidence="1">
    <location>
        <begin position="314"/>
        <end position="367"/>
    </location>
</feature>
<dbReference type="Pfam" id="PF14420">
    <property type="entry name" value="Clr5"/>
    <property type="match status" value="1"/>
</dbReference>
<feature type="compositionally biased region" description="Polar residues" evidence="1">
    <location>
        <begin position="102"/>
        <end position="114"/>
    </location>
</feature>
<dbReference type="OrthoDB" id="5986190at2759"/>
<dbReference type="EMBL" id="KV750139">
    <property type="protein sequence ID" value="OCL06080.1"/>
    <property type="molecule type" value="Genomic_DNA"/>
</dbReference>
<evidence type="ECO:0000259" key="2">
    <source>
        <dbReference type="Pfam" id="PF14420"/>
    </source>
</evidence>
<name>A0A8E2JQN4_9PEZI</name>
<feature type="domain" description="Clr5" evidence="2">
    <location>
        <begin position="137"/>
        <end position="191"/>
    </location>
</feature>
<dbReference type="InterPro" id="IPR025676">
    <property type="entry name" value="Clr5_dom"/>
</dbReference>
<proteinExistence type="predicted"/>
<organism evidence="3 4">
    <name type="scientific">Glonium stellatum</name>
    <dbReference type="NCBI Taxonomy" id="574774"/>
    <lineage>
        <taxon>Eukaryota</taxon>
        <taxon>Fungi</taxon>
        <taxon>Dikarya</taxon>
        <taxon>Ascomycota</taxon>
        <taxon>Pezizomycotina</taxon>
        <taxon>Dothideomycetes</taxon>
        <taxon>Pleosporomycetidae</taxon>
        <taxon>Gloniales</taxon>
        <taxon>Gloniaceae</taxon>
        <taxon>Glonium</taxon>
    </lineage>
</organism>
<keyword evidence="4" id="KW-1185">Reference proteome</keyword>
<dbReference type="PANTHER" id="PTHR38788">
    <property type="entry name" value="CLR5 DOMAIN-CONTAINING PROTEIN"/>
    <property type="match status" value="1"/>
</dbReference>
<feature type="compositionally biased region" description="Low complexity" evidence="1">
    <location>
        <begin position="327"/>
        <end position="338"/>
    </location>
</feature>
<reference evidence="3 4" key="1">
    <citation type="journal article" date="2016" name="Nat. Commun.">
        <title>Ectomycorrhizal ecology is imprinted in the genome of the dominant symbiotic fungus Cenococcum geophilum.</title>
        <authorList>
            <consortium name="DOE Joint Genome Institute"/>
            <person name="Peter M."/>
            <person name="Kohler A."/>
            <person name="Ohm R.A."/>
            <person name="Kuo A."/>
            <person name="Krutzmann J."/>
            <person name="Morin E."/>
            <person name="Arend M."/>
            <person name="Barry K.W."/>
            <person name="Binder M."/>
            <person name="Choi C."/>
            <person name="Clum A."/>
            <person name="Copeland A."/>
            <person name="Grisel N."/>
            <person name="Haridas S."/>
            <person name="Kipfer T."/>
            <person name="LaButti K."/>
            <person name="Lindquist E."/>
            <person name="Lipzen A."/>
            <person name="Maire R."/>
            <person name="Meier B."/>
            <person name="Mihaltcheva S."/>
            <person name="Molinier V."/>
            <person name="Murat C."/>
            <person name="Poggeler S."/>
            <person name="Quandt C.A."/>
            <person name="Sperisen C."/>
            <person name="Tritt A."/>
            <person name="Tisserant E."/>
            <person name="Crous P.W."/>
            <person name="Henrissat B."/>
            <person name="Nehls U."/>
            <person name="Egli S."/>
            <person name="Spatafora J.W."/>
            <person name="Grigoriev I.V."/>
            <person name="Martin F.M."/>
        </authorList>
    </citation>
    <scope>NUCLEOTIDE SEQUENCE [LARGE SCALE GENOMIC DNA]</scope>
    <source>
        <strain evidence="3 4">CBS 207.34</strain>
    </source>
</reference>
<dbReference type="Proteomes" id="UP000250140">
    <property type="component" value="Unassembled WGS sequence"/>
</dbReference>
<sequence length="451" mass="49989">MEHFDADMPVFGSHAPDPSYFMQSHVGPGQTFQPYSTSMGFEDAASEPLPPLGQLTSAHNYTSHNIGPSPAPYNPDPPLTSYNFGPPPAPYTFDPRSAPYINPQQNDPPSSDAQRTAAPSMGPPARPRKRKAPTLRADEWEPYKARVIELHIERDPPLPLPKVKDAIEAEFGFVANVRQYRTRISQWGLDKNIKPQEMKSIVRKRQKRKLVESDKGELNFAVRGNAVESQKIDRWMKRNEIPESILYAPSPAESTPSAVGCWTVSERGSPAPSPIYSVTSPHFAMGGAASITLSPPPPSPASSISSIIRPTTSTFVGQSPAPMYQLPSTPSEESMSTPDAFPDRFRSSSPHFAGSSPGRQTEQAARNPVQYRYGQADEDRLRLELSTLEIMHQTDSNPQTLQILSELSDILIGQGRYRSAEEIIRRSVKVCQKCCLIKGFMLKLKKCFNER</sequence>
<feature type="compositionally biased region" description="Polar residues" evidence="1">
    <location>
        <begin position="54"/>
        <end position="66"/>
    </location>
</feature>
<feature type="compositionally biased region" description="Pro residues" evidence="1">
    <location>
        <begin position="69"/>
        <end position="78"/>
    </location>
</feature>